<dbReference type="InterPro" id="IPR058533">
    <property type="entry name" value="Cation_efflux_TM"/>
</dbReference>
<evidence type="ECO:0000256" key="7">
    <source>
        <dbReference type="ARBA" id="ARBA00023065"/>
    </source>
</evidence>
<evidence type="ECO:0000313" key="13">
    <source>
        <dbReference type="Proteomes" id="UP001204579"/>
    </source>
</evidence>
<proteinExistence type="inferred from homology"/>
<name>A0AAW5N8G4_9BACT</name>
<evidence type="ECO:0000256" key="4">
    <source>
        <dbReference type="ARBA" id="ARBA00022692"/>
    </source>
</evidence>
<dbReference type="Pfam" id="PF16916">
    <property type="entry name" value="ZT_dimer"/>
    <property type="match status" value="1"/>
</dbReference>
<comment type="subcellular location">
    <subcellularLocation>
        <location evidence="1">Membrane</location>
        <topology evidence="1">Multi-pass membrane protein</topology>
    </subcellularLocation>
</comment>
<keyword evidence="3" id="KW-0813">Transport</keyword>
<dbReference type="InterPro" id="IPR027469">
    <property type="entry name" value="Cation_efflux_TMD_sf"/>
</dbReference>
<keyword evidence="4 9" id="KW-0812">Transmembrane</keyword>
<evidence type="ECO:0000259" key="11">
    <source>
        <dbReference type="Pfam" id="PF16916"/>
    </source>
</evidence>
<feature type="domain" description="Cation efflux protein cytoplasmic" evidence="11">
    <location>
        <begin position="226"/>
        <end position="298"/>
    </location>
</feature>
<keyword evidence="13" id="KW-1185">Reference proteome</keyword>
<evidence type="ECO:0000256" key="6">
    <source>
        <dbReference type="ARBA" id="ARBA00022989"/>
    </source>
</evidence>
<evidence type="ECO:0000256" key="8">
    <source>
        <dbReference type="ARBA" id="ARBA00023136"/>
    </source>
</evidence>
<evidence type="ECO:0000256" key="9">
    <source>
        <dbReference type="SAM" id="Phobius"/>
    </source>
</evidence>
<dbReference type="InterPro" id="IPR050681">
    <property type="entry name" value="CDF/SLC30A"/>
</dbReference>
<dbReference type="GO" id="GO:0005886">
    <property type="term" value="C:plasma membrane"/>
    <property type="evidence" value="ECO:0007669"/>
    <property type="project" value="TreeGrafter"/>
</dbReference>
<gene>
    <name evidence="12" type="ORF">NW209_08290</name>
</gene>
<comment type="similarity">
    <text evidence="2">Belongs to the cation diffusion facilitator (CDF) transporter (TC 2.A.4) family. SLC30A subfamily.</text>
</comment>
<keyword evidence="5" id="KW-0864">Zinc transport</keyword>
<dbReference type="EMBL" id="JANRHJ010000008">
    <property type="protein sequence ID" value="MCR8874009.1"/>
    <property type="molecule type" value="Genomic_DNA"/>
</dbReference>
<feature type="transmembrane region" description="Helical" evidence="9">
    <location>
        <begin position="27"/>
        <end position="48"/>
    </location>
</feature>
<keyword evidence="6 9" id="KW-1133">Transmembrane helix</keyword>
<feature type="transmembrane region" description="Helical" evidence="9">
    <location>
        <begin position="68"/>
        <end position="86"/>
    </location>
</feature>
<dbReference type="GO" id="GO:0005385">
    <property type="term" value="F:zinc ion transmembrane transporter activity"/>
    <property type="evidence" value="ECO:0007669"/>
    <property type="project" value="TreeGrafter"/>
</dbReference>
<evidence type="ECO:0000256" key="5">
    <source>
        <dbReference type="ARBA" id="ARBA00022906"/>
    </source>
</evidence>
<feature type="transmembrane region" description="Helical" evidence="9">
    <location>
        <begin position="197"/>
        <end position="214"/>
    </location>
</feature>
<dbReference type="InterPro" id="IPR036837">
    <property type="entry name" value="Cation_efflux_CTD_sf"/>
</dbReference>
<sequence length="316" mass="34553">METNQHQHSHGHAHHHHHHHHAVPTTLSGIFITCIILNLLFVAVEAGAGLYTNSLGLLSDAGHNLSDVFSLLLSLFAICMALHRSNRHFTYGYKKSTILVSLVNAIILLVAVGAILIESVYKLRHPEPVSGEVISWVAGAGILVNGLTAWLLMKKQGNDLNVKGAYLHMAMDTLVSVGVVISGLIISYTGWEWIDPIIGLSIAFIILLSTWNLLKESLFLTLDGVPEGIDMKEVETAIDETPGIESWHHLHVWAVSTTENAATLHIVLKDLEELETVTHALKHALREKGIHHSTIECERTGHTCGEEGCCGCNGEK</sequence>
<dbReference type="Pfam" id="PF01545">
    <property type="entry name" value="Cation_efflux"/>
    <property type="match status" value="1"/>
</dbReference>
<protein>
    <submittedName>
        <fullName evidence="12">Cation diffusion facilitator family transporter</fullName>
    </submittedName>
</protein>
<dbReference type="InterPro" id="IPR027470">
    <property type="entry name" value="Cation_efflux_CTD"/>
</dbReference>
<dbReference type="RefSeq" id="WP_258335751.1">
    <property type="nucleotide sequence ID" value="NZ_JANRHJ010000008.1"/>
</dbReference>
<dbReference type="NCBIfam" id="TIGR01297">
    <property type="entry name" value="CDF"/>
    <property type="match status" value="1"/>
</dbReference>
<dbReference type="SUPFAM" id="SSF160240">
    <property type="entry name" value="Cation efflux protein cytoplasmic domain-like"/>
    <property type="match status" value="1"/>
</dbReference>
<dbReference type="AlphaFoldDB" id="A0AAW5N8G4"/>
<comment type="caution">
    <text evidence="12">The sequence shown here is derived from an EMBL/GenBank/DDBJ whole genome shotgun (WGS) entry which is preliminary data.</text>
</comment>
<dbReference type="SUPFAM" id="SSF161111">
    <property type="entry name" value="Cation efflux protein transmembrane domain-like"/>
    <property type="match status" value="1"/>
</dbReference>
<dbReference type="PANTHER" id="PTHR11562">
    <property type="entry name" value="CATION EFFLUX PROTEIN/ ZINC TRANSPORTER"/>
    <property type="match status" value="1"/>
</dbReference>
<reference evidence="12 13" key="1">
    <citation type="submission" date="2022-08" db="EMBL/GenBank/DDBJ databases">
        <authorList>
            <person name="Zeman M."/>
            <person name="Kubasova T."/>
        </authorList>
    </citation>
    <scope>NUCLEOTIDE SEQUENCE [LARGE SCALE GENOMIC DNA]</scope>
    <source>
        <strain evidence="12 13">ET62</strain>
    </source>
</reference>
<dbReference type="Proteomes" id="UP001204579">
    <property type="component" value="Unassembled WGS sequence"/>
</dbReference>
<evidence type="ECO:0000256" key="3">
    <source>
        <dbReference type="ARBA" id="ARBA00022448"/>
    </source>
</evidence>
<dbReference type="Gene3D" id="1.20.1510.10">
    <property type="entry name" value="Cation efflux protein transmembrane domain"/>
    <property type="match status" value="1"/>
</dbReference>
<evidence type="ECO:0000256" key="1">
    <source>
        <dbReference type="ARBA" id="ARBA00004141"/>
    </source>
</evidence>
<accession>A0AAW5N8G4</accession>
<feature type="transmembrane region" description="Helical" evidence="9">
    <location>
        <begin position="133"/>
        <end position="153"/>
    </location>
</feature>
<dbReference type="PANTHER" id="PTHR11562:SF17">
    <property type="entry name" value="RE54080P-RELATED"/>
    <property type="match status" value="1"/>
</dbReference>
<dbReference type="InterPro" id="IPR002524">
    <property type="entry name" value="Cation_efflux"/>
</dbReference>
<keyword evidence="7" id="KW-0406">Ion transport</keyword>
<keyword evidence="8 9" id="KW-0472">Membrane</keyword>
<evidence type="ECO:0000259" key="10">
    <source>
        <dbReference type="Pfam" id="PF01545"/>
    </source>
</evidence>
<feature type="domain" description="Cation efflux protein transmembrane" evidence="10">
    <location>
        <begin position="34"/>
        <end position="218"/>
    </location>
</feature>
<organism evidence="12 13">
    <name type="scientific">Phocaeicola barnesiae</name>
    <dbReference type="NCBI Taxonomy" id="376804"/>
    <lineage>
        <taxon>Bacteria</taxon>
        <taxon>Pseudomonadati</taxon>
        <taxon>Bacteroidota</taxon>
        <taxon>Bacteroidia</taxon>
        <taxon>Bacteroidales</taxon>
        <taxon>Bacteroidaceae</taxon>
        <taxon>Phocaeicola</taxon>
    </lineage>
</organism>
<feature type="transmembrane region" description="Helical" evidence="9">
    <location>
        <begin position="98"/>
        <end position="121"/>
    </location>
</feature>
<keyword evidence="5" id="KW-0862">Zinc</keyword>
<evidence type="ECO:0000313" key="12">
    <source>
        <dbReference type="EMBL" id="MCR8874009.1"/>
    </source>
</evidence>
<evidence type="ECO:0000256" key="2">
    <source>
        <dbReference type="ARBA" id="ARBA00008873"/>
    </source>
</evidence>
<feature type="transmembrane region" description="Helical" evidence="9">
    <location>
        <begin position="165"/>
        <end position="191"/>
    </location>
</feature>